<dbReference type="Pfam" id="PF24628">
    <property type="entry name" value="DUF7627"/>
    <property type="match status" value="1"/>
</dbReference>
<feature type="domain" description="DUF7627" evidence="2">
    <location>
        <begin position="76"/>
        <end position="271"/>
    </location>
</feature>
<feature type="region of interest" description="Disordered" evidence="1">
    <location>
        <begin position="1"/>
        <end position="70"/>
    </location>
</feature>
<dbReference type="EMBL" id="UYWY01022881">
    <property type="protein sequence ID" value="VDM46782.1"/>
    <property type="molecule type" value="Genomic_DNA"/>
</dbReference>
<proteinExistence type="predicted"/>
<evidence type="ECO:0000313" key="4">
    <source>
        <dbReference type="Proteomes" id="UP000050794"/>
    </source>
</evidence>
<evidence type="ECO:0000256" key="1">
    <source>
        <dbReference type="SAM" id="MobiDB-lite"/>
    </source>
</evidence>
<accession>A0A183V3Z1</accession>
<dbReference type="AlphaFoldDB" id="A0A183V3Z1"/>
<dbReference type="WBParaSite" id="TCNE_0001546201-mRNA-1">
    <property type="protein sequence ID" value="TCNE_0001546201-mRNA-1"/>
    <property type="gene ID" value="TCNE_0001546201"/>
</dbReference>
<organism evidence="4 5">
    <name type="scientific">Toxocara canis</name>
    <name type="common">Canine roundworm</name>
    <dbReference type="NCBI Taxonomy" id="6265"/>
    <lineage>
        <taxon>Eukaryota</taxon>
        <taxon>Metazoa</taxon>
        <taxon>Ecdysozoa</taxon>
        <taxon>Nematoda</taxon>
        <taxon>Chromadorea</taxon>
        <taxon>Rhabditida</taxon>
        <taxon>Spirurina</taxon>
        <taxon>Ascaridomorpha</taxon>
        <taxon>Ascaridoidea</taxon>
        <taxon>Toxocaridae</taxon>
        <taxon>Toxocara</taxon>
    </lineage>
</organism>
<evidence type="ECO:0000313" key="3">
    <source>
        <dbReference type="EMBL" id="VDM46782.1"/>
    </source>
</evidence>
<dbReference type="Proteomes" id="UP000050794">
    <property type="component" value="Unassembled WGS sequence"/>
</dbReference>
<sequence>MPDEGGTGSTPSTSCTKRESRQATPRHFHDSLERDRRLLNSIQSTLSAGRPLQRRHKNAAEPPDNASLPSNAEDIIAKMSAMTIDNQSSAYDLRRLLSAHEVQELGDETWSRVGTLLADSAFREGDAHFAVDMAVLVIDRKAFQSSFAERISSEMSSYILCPEIAKTSLPQVVALLLVASWPRAHSRSNLESNEVLYTIISAIKGWIITVTDEVEEDAEMMSRCAIALGEICRFAQRRLWMKWPELVDEIYVAIQDVLISNLPINKLRSKSSLAGCIRKDALMDYAHFQIYS</sequence>
<evidence type="ECO:0000313" key="5">
    <source>
        <dbReference type="WBParaSite" id="TCNE_0001546201-mRNA-1"/>
    </source>
</evidence>
<reference evidence="3 4" key="2">
    <citation type="submission" date="2018-11" db="EMBL/GenBank/DDBJ databases">
        <authorList>
            <consortium name="Pathogen Informatics"/>
        </authorList>
    </citation>
    <scope>NUCLEOTIDE SEQUENCE [LARGE SCALE GENOMIC DNA]</scope>
</reference>
<dbReference type="InterPro" id="IPR056044">
    <property type="entry name" value="DUF7627"/>
</dbReference>
<name>A0A183V3Z1_TOXCA</name>
<reference evidence="5" key="1">
    <citation type="submission" date="2016-06" db="UniProtKB">
        <authorList>
            <consortium name="WormBaseParasite"/>
        </authorList>
    </citation>
    <scope>IDENTIFICATION</scope>
</reference>
<keyword evidence="4" id="KW-1185">Reference proteome</keyword>
<gene>
    <name evidence="3" type="ORF">TCNE_LOCUS15461</name>
</gene>
<protein>
    <submittedName>
        <fullName evidence="5">NR LBD domain-containing protein</fullName>
    </submittedName>
</protein>
<feature type="compositionally biased region" description="Basic and acidic residues" evidence="1">
    <location>
        <begin position="16"/>
        <end position="38"/>
    </location>
</feature>
<evidence type="ECO:0000259" key="2">
    <source>
        <dbReference type="Pfam" id="PF24628"/>
    </source>
</evidence>